<evidence type="ECO:0000313" key="1">
    <source>
        <dbReference type="EMBL" id="UWL60405.1"/>
    </source>
</evidence>
<organism evidence="1 2">
    <name type="scientific">Brucella pseudintermedia</name>
    <dbReference type="NCBI Taxonomy" id="370111"/>
    <lineage>
        <taxon>Bacteria</taxon>
        <taxon>Pseudomonadati</taxon>
        <taxon>Pseudomonadota</taxon>
        <taxon>Alphaproteobacteria</taxon>
        <taxon>Hyphomicrobiales</taxon>
        <taxon>Brucellaceae</taxon>
        <taxon>Brucella/Ochrobactrum group</taxon>
        <taxon>Brucella</taxon>
    </lineage>
</organism>
<protein>
    <submittedName>
        <fullName evidence="1">Uncharacterized protein</fullName>
    </submittedName>
</protein>
<dbReference type="Proteomes" id="UP001058739">
    <property type="component" value="Chromosome 01"/>
</dbReference>
<sequence length="79" mass="8651">MDKSRDLPSPCPTTACPARDRDPVFVFSFERSDNPVAFTGLIEGEILPLVKALTQPGEKAFKKDDGEIFGNLHDFPISG</sequence>
<keyword evidence="2" id="KW-1185">Reference proteome</keyword>
<proteinExistence type="predicted"/>
<gene>
    <name evidence="1" type="ORF">NIK97_01145</name>
</gene>
<evidence type="ECO:0000313" key="2">
    <source>
        <dbReference type="Proteomes" id="UP001058739"/>
    </source>
</evidence>
<reference evidence="1" key="1">
    <citation type="submission" date="2022-06" db="EMBL/GenBank/DDBJ databases">
        <title>Complete Genome Sequence of Deoxynivalenol-bioadsorption Ochrobactrum pseudintermedium ASAG-D25.</title>
        <authorList>
            <person name="Wang N."/>
        </authorList>
    </citation>
    <scope>NUCLEOTIDE SEQUENCE</scope>
    <source>
        <strain evidence="1">ASAG-D25</strain>
    </source>
</reference>
<dbReference type="RefSeq" id="WP_259697952.1">
    <property type="nucleotide sequence ID" value="NZ_CP099967.1"/>
</dbReference>
<name>A0ABY5UF28_9HYPH</name>
<accession>A0ABY5UF28</accession>
<dbReference type="EMBL" id="CP099967">
    <property type="protein sequence ID" value="UWL60405.1"/>
    <property type="molecule type" value="Genomic_DNA"/>
</dbReference>